<evidence type="ECO:0000313" key="2">
    <source>
        <dbReference type="Proteomes" id="UP001500212"/>
    </source>
</evidence>
<keyword evidence="2" id="KW-1185">Reference proteome</keyword>
<dbReference type="Proteomes" id="UP001500212">
    <property type="component" value="Unassembled WGS sequence"/>
</dbReference>
<dbReference type="RefSeq" id="WP_345354217.1">
    <property type="nucleotide sequence ID" value="NZ_BAABHJ010000008.1"/>
</dbReference>
<sequence>MSADNARIPARLRAERKKRRMTVQAVAEAFRDHATERDRQRLPKLKDLCRTIRGHEAGEHPPGPRYRMLYAAVYGMPEDDLFGEDRNAQASLWRVSGVELELTGRLTLDDENRLVQATRRTTRPDSRVVESLAAILAEQRRLEDAVGSAPVLQVVRMQLPMVRQLVAEARGPVRPKLVDVAAQWAQFSGWLNIAVGDASAARMSLDRAAEHAEEIGDAAMVGTVLSWKAYLAERIGQIGPMVGMAQAAQRNRIGPGHAYDLFLEARGHALAGETREAERLLGEAQTAVTDAEPASARPWEYYYLEPGFFALEAGVTNVYLGRNDPKRNAQAVEHLTGGLAELPTEMRNAEWAGEYIAHQAVAHFQASEAEAAGAAVLEAARIAHATSSESLLRRLRGIHSRMSQKWPTDSAVTVLLDALR</sequence>
<protein>
    <recommendedName>
        <fullName evidence="3">XRE family transcriptional regulator</fullName>
    </recommendedName>
</protein>
<dbReference type="EMBL" id="BAABHJ010000008">
    <property type="protein sequence ID" value="GAA4608247.1"/>
    <property type="molecule type" value="Genomic_DNA"/>
</dbReference>
<evidence type="ECO:0000313" key="1">
    <source>
        <dbReference type="EMBL" id="GAA4608247.1"/>
    </source>
</evidence>
<evidence type="ECO:0008006" key="3">
    <source>
        <dbReference type="Google" id="ProtNLM"/>
    </source>
</evidence>
<name>A0ABP8TJS9_9ACTN</name>
<reference evidence="2" key="1">
    <citation type="journal article" date="2019" name="Int. J. Syst. Evol. Microbiol.">
        <title>The Global Catalogue of Microorganisms (GCM) 10K type strain sequencing project: providing services to taxonomists for standard genome sequencing and annotation.</title>
        <authorList>
            <consortium name="The Broad Institute Genomics Platform"/>
            <consortium name="The Broad Institute Genome Sequencing Center for Infectious Disease"/>
            <person name="Wu L."/>
            <person name="Ma J."/>
        </authorList>
    </citation>
    <scope>NUCLEOTIDE SEQUENCE [LARGE SCALE GENOMIC DNA]</scope>
    <source>
        <strain evidence="2">JCM 17938</strain>
    </source>
</reference>
<proteinExistence type="predicted"/>
<organism evidence="1 2">
    <name type="scientific">Actinoallomurus liliacearum</name>
    <dbReference type="NCBI Taxonomy" id="1080073"/>
    <lineage>
        <taxon>Bacteria</taxon>
        <taxon>Bacillati</taxon>
        <taxon>Actinomycetota</taxon>
        <taxon>Actinomycetes</taxon>
        <taxon>Streptosporangiales</taxon>
        <taxon>Thermomonosporaceae</taxon>
        <taxon>Actinoallomurus</taxon>
    </lineage>
</organism>
<accession>A0ABP8TJS9</accession>
<gene>
    <name evidence="1" type="ORF">GCM10023195_32160</name>
</gene>
<comment type="caution">
    <text evidence="1">The sequence shown here is derived from an EMBL/GenBank/DDBJ whole genome shotgun (WGS) entry which is preliminary data.</text>
</comment>